<dbReference type="InterPro" id="IPR015424">
    <property type="entry name" value="PyrdxlP-dep_Trfase"/>
</dbReference>
<feature type="region of interest" description="Disordered" evidence="7">
    <location>
        <begin position="1"/>
        <end position="20"/>
    </location>
</feature>
<dbReference type="PANTHER" id="PTHR11999">
    <property type="entry name" value="GROUP II PYRIDOXAL-5-PHOSPHATE DECARBOXYLASE"/>
    <property type="match status" value="1"/>
</dbReference>
<sequence length="495" mass="53909">MANLIARKMDPSAMNPTETLDPVDWSRVAELAHRMMDDAVEHVRTVRDRPVWRPMPEEVETAFHGAPPWSPMPLDEVYEIVRRTVLAYPMGNVHPRFWSWYMGAGNFTGALADFLAAVQGSNLGGGSHAAALVDQQVVGWLRDMIGLPPTASGTLVNGGSVANLVGLTVARNAMAGIDLREEGVGALERPLRFYASDQVHSCHRKAVETLGLGNRALRRIPTDAAFRIDLGALRTAVHEDREAGFQPACIIGTAGTVNTGSVDDLNALADFAAEEGMWFHVDGCIGALVSVAHDNAWRVKGIERADSVALDPHKWLHAPFEVGCVLVRDRKAHRQAFAVSPEYLKGTARGLASGEWLHEYGLQTSRGFGALKVWMALMEHGTAKFGRLIDQNIAQARHLADLIRDNVPLELMAEPELNIVCFRYAPAGLTEQELKALDTEIMIRLQETGVAALSDTVIGGQHCLRAAICNHRTRPEDLELLVAETLKLGSVLAGS</sequence>
<evidence type="ECO:0000256" key="6">
    <source>
        <dbReference type="RuleBase" id="RU000382"/>
    </source>
</evidence>
<evidence type="ECO:0000313" key="8">
    <source>
        <dbReference type="EMBL" id="MET3791492.1"/>
    </source>
</evidence>
<protein>
    <submittedName>
        <fullName evidence="8">Glutamate/tyrosine decarboxylase-like PLP-dependent enzyme</fullName>
    </submittedName>
</protein>
<keyword evidence="5 6" id="KW-0456">Lyase</keyword>
<reference evidence="8 9" key="1">
    <citation type="submission" date="2024-06" db="EMBL/GenBank/DDBJ databases">
        <title>Genomic Encyclopedia of Type Strains, Phase IV (KMG-IV): sequencing the most valuable type-strain genomes for metagenomic binning, comparative biology and taxonomic classification.</title>
        <authorList>
            <person name="Goeker M."/>
        </authorList>
    </citation>
    <scope>NUCLEOTIDE SEQUENCE [LARGE SCALE GENOMIC DNA]</scope>
    <source>
        <strain evidence="8 9">DSM 27865</strain>
    </source>
</reference>
<evidence type="ECO:0000256" key="3">
    <source>
        <dbReference type="ARBA" id="ARBA00022793"/>
    </source>
</evidence>
<comment type="similarity">
    <text evidence="2 6">Belongs to the group II decarboxylase family.</text>
</comment>
<proteinExistence type="inferred from homology"/>
<organism evidence="8 9">
    <name type="scientific">Aquamicrobium terrae</name>
    <dbReference type="NCBI Taxonomy" id="1324945"/>
    <lineage>
        <taxon>Bacteria</taxon>
        <taxon>Pseudomonadati</taxon>
        <taxon>Pseudomonadota</taxon>
        <taxon>Alphaproteobacteria</taxon>
        <taxon>Hyphomicrobiales</taxon>
        <taxon>Phyllobacteriaceae</taxon>
        <taxon>Aquamicrobium</taxon>
    </lineage>
</organism>
<dbReference type="InterPro" id="IPR015422">
    <property type="entry name" value="PyrdxlP-dep_Trfase_small"/>
</dbReference>
<dbReference type="InterPro" id="IPR010977">
    <property type="entry name" value="Aromatic_deC"/>
</dbReference>
<keyword evidence="3" id="KW-0210">Decarboxylase</keyword>
<dbReference type="Gene3D" id="1.20.1340.10">
    <property type="entry name" value="dopa decarboxylase, N-terminal domain"/>
    <property type="match status" value="1"/>
</dbReference>
<dbReference type="PANTHER" id="PTHR11999:SF70">
    <property type="entry name" value="MIP05841P"/>
    <property type="match status" value="1"/>
</dbReference>
<comment type="cofactor">
    <cofactor evidence="1 6">
        <name>pyridoxal 5'-phosphate</name>
        <dbReference type="ChEBI" id="CHEBI:597326"/>
    </cofactor>
</comment>
<comment type="caution">
    <text evidence="8">The sequence shown here is derived from an EMBL/GenBank/DDBJ whole genome shotgun (WGS) entry which is preliminary data.</text>
</comment>
<evidence type="ECO:0000256" key="2">
    <source>
        <dbReference type="ARBA" id="ARBA00009533"/>
    </source>
</evidence>
<dbReference type="Gene3D" id="3.40.640.10">
    <property type="entry name" value="Type I PLP-dependent aspartate aminotransferase-like (Major domain)"/>
    <property type="match status" value="1"/>
</dbReference>
<gene>
    <name evidence="8" type="ORF">ABID37_001700</name>
</gene>
<dbReference type="InterPro" id="IPR015421">
    <property type="entry name" value="PyrdxlP-dep_Trfase_major"/>
</dbReference>
<name>A0ABV2MXF8_9HYPH</name>
<evidence type="ECO:0000313" key="9">
    <source>
        <dbReference type="Proteomes" id="UP001549076"/>
    </source>
</evidence>
<evidence type="ECO:0000256" key="1">
    <source>
        <dbReference type="ARBA" id="ARBA00001933"/>
    </source>
</evidence>
<evidence type="ECO:0000256" key="7">
    <source>
        <dbReference type="SAM" id="MobiDB-lite"/>
    </source>
</evidence>
<keyword evidence="9" id="KW-1185">Reference proteome</keyword>
<evidence type="ECO:0000256" key="5">
    <source>
        <dbReference type="ARBA" id="ARBA00023239"/>
    </source>
</evidence>
<dbReference type="Gene3D" id="3.90.1150.10">
    <property type="entry name" value="Aspartate Aminotransferase, domain 1"/>
    <property type="match status" value="1"/>
</dbReference>
<dbReference type="InterPro" id="IPR002129">
    <property type="entry name" value="PyrdxlP-dep_de-COase"/>
</dbReference>
<dbReference type="PRINTS" id="PR00800">
    <property type="entry name" value="YHDCRBOXLASE"/>
</dbReference>
<evidence type="ECO:0000256" key="4">
    <source>
        <dbReference type="ARBA" id="ARBA00022898"/>
    </source>
</evidence>
<keyword evidence="4 6" id="KW-0663">Pyridoxal phosphate</keyword>
<dbReference type="Pfam" id="PF00282">
    <property type="entry name" value="Pyridoxal_deC"/>
    <property type="match status" value="1"/>
</dbReference>
<dbReference type="SUPFAM" id="SSF53383">
    <property type="entry name" value="PLP-dependent transferases"/>
    <property type="match status" value="1"/>
</dbReference>
<accession>A0ABV2MXF8</accession>
<dbReference type="EMBL" id="JBEPML010000004">
    <property type="protein sequence ID" value="MET3791492.1"/>
    <property type="molecule type" value="Genomic_DNA"/>
</dbReference>
<dbReference type="Proteomes" id="UP001549076">
    <property type="component" value="Unassembled WGS sequence"/>
</dbReference>
<dbReference type="RefSeq" id="WP_354193813.1">
    <property type="nucleotide sequence ID" value="NZ_JBEPML010000004.1"/>
</dbReference>